<protein>
    <submittedName>
        <fullName evidence="1">Uncharacterized protein</fullName>
    </submittedName>
</protein>
<dbReference type="Proteomes" id="UP000054538">
    <property type="component" value="Unassembled WGS sequence"/>
</dbReference>
<keyword evidence="2" id="KW-1185">Reference proteome</keyword>
<gene>
    <name evidence="1" type="ORF">PAXRUDRAFT_821474</name>
</gene>
<proteinExistence type="predicted"/>
<name>A0A0D0EAT9_9AGAM</name>
<organism evidence="1 2">
    <name type="scientific">Paxillus rubicundulus Ve08.2h10</name>
    <dbReference type="NCBI Taxonomy" id="930991"/>
    <lineage>
        <taxon>Eukaryota</taxon>
        <taxon>Fungi</taxon>
        <taxon>Dikarya</taxon>
        <taxon>Basidiomycota</taxon>
        <taxon>Agaricomycotina</taxon>
        <taxon>Agaricomycetes</taxon>
        <taxon>Agaricomycetidae</taxon>
        <taxon>Boletales</taxon>
        <taxon>Paxilineae</taxon>
        <taxon>Paxillaceae</taxon>
        <taxon>Paxillus</taxon>
    </lineage>
</organism>
<evidence type="ECO:0000313" key="1">
    <source>
        <dbReference type="EMBL" id="KIL00675.1"/>
    </source>
</evidence>
<reference evidence="1 2" key="1">
    <citation type="submission" date="2014-04" db="EMBL/GenBank/DDBJ databases">
        <authorList>
            <consortium name="DOE Joint Genome Institute"/>
            <person name="Kuo A."/>
            <person name="Kohler A."/>
            <person name="Jargeat P."/>
            <person name="Nagy L.G."/>
            <person name="Floudas D."/>
            <person name="Copeland A."/>
            <person name="Barry K.W."/>
            <person name="Cichocki N."/>
            <person name="Veneault-Fourrey C."/>
            <person name="LaButti K."/>
            <person name="Lindquist E.A."/>
            <person name="Lipzen A."/>
            <person name="Lundell T."/>
            <person name="Morin E."/>
            <person name="Murat C."/>
            <person name="Sun H."/>
            <person name="Tunlid A."/>
            <person name="Henrissat B."/>
            <person name="Grigoriev I.V."/>
            <person name="Hibbett D.S."/>
            <person name="Martin F."/>
            <person name="Nordberg H.P."/>
            <person name="Cantor M.N."/>
            <person name="Hua S.X."/>
        </authorList>
    </citation>
    <scope>NUCLEOTIDE SEQUENCE [LARGE SCALE GENOMIC DNA]</scope>
    <source>
        <strain evidence="1 2">Ve08.2h10</strain>
    </source>
</reference>
<sequence>MEHHHIGKVSALSVMTSSVKVNISSEVQSYLSKRAPKRRLTVNESNSAAQAVVDS</sequence>
<dbReference type="EMBL" id="KN824829">
    <property type="protein sequence ID" value="KIL00675.1"/>
    <property type="molecule type" value="Genomic_DNA"/>
</dbReference>
<dbReference type="HOGENOM" id="CLU_3033080_0_0_1"/>
<dbReference type="InParanoid" id="A0A0D0EAT9"/>
<dbReference type="AlphaFoldDB" id="A0A0D0EAT9"/>
<reference evidence="2" key="2">
    <citation type="submission" date="2015-01" db="EMBL/GenBank/DDBJ databases">
        <title>Evolutionary Origins and Diversification of the Mycorrhizal Mutualists.</title>
        <authorList>
            <consortium name="DOE Joint Genome Institute"/>
            <consortium name="Mycorrhizal Genomics Consortium"/>
            <person name="Kohler A."/>
            <person name="Kuo A."/>
            <person name="Nagy L.G."/>
            <person name="Floudas D."/>
            <person name="Copeland A."/>
            <person name="Barry K.W."/>
            <person name="Cichocki N."/>
            <person name="Veneault-Fourrey C."/>
            <person name="LaButti K."/>
            <person name="Lindquist E.A."/>
            <person name="Lipzen A."/>
            <person name="Lundell T."/>
            <person name="Morin E."/>
            <person name="Murat C."/>
            <person name="Riley R."/>
            <person name="Ohm R."/>
            <person name="Sun H."/>
            <person name="Tunlid A."/>
            <person name="Henrissat B."/>
            <person name="Grigoriev I.V."/>
            <person name="Hibbett D.S."/>
            <person name="Martin F."/>
        </authorList>
    </citation>
    <scope>NUCLEOTIDE SEQUENCE [LARGE SCALE GENOMIC DNA]</scope>
    <source>
        <strain evidence="2">Ve08.2h10</strain>
    </source>
</reference>
<accession>A0A0D0EAT9</accession>
<evidence type="ECO:0000313" key="2">
    <source>
        <dbReference type="Proteomes" id="UP000054538"/>
    </source>
</evidence>